<dbReference type="InParanoid" id="A0A1Y2MAJ1"/>
<evidence type="ECO:0000313" key="1">
    <source>
        <dbReference type="EMBL" id="OSS53130.1"/>
    </source>
</evidence>
<accession>A0A1Y2MAJ1</accession>
<sequence>MWCPRTSSEGDWNRHVGGKIPPGTENFAVASMDVKSGNYGWIFFRLEYNDTTVYKQIYFQLRDDGDCMGMGMSSADKSNVDEGRGGSFNCDMPSNGTQNADKQTDHGLMQWRPADSDADALGFDHWPCMYINFNRR</sequence>
<evidence type="ECO:0000313" key="2">
    <source>
        <dbReference type="Proteomes" id="UP000193240"/>
    </source>
</evidence>
<dbReference type="Proteomes" id="UP000193240">
    <property type="component" value="Unassembled WGS sequence"/>
</dbReference>
<reference evidence="1 2" key="1">
    <citation type="journal article" date="2017" name="Genome Announc.">
        <title>Genome sequence of the saprophytic ascomycete Epicoccum nigrum ICMP 19927 strain isolated from New Zealand.</title>
        <authorList>
            <person name="Fokin M."/>
            <person name="Fleetwood D."/>
            <person name="Weir B.S."/>
            <person name="Villas-Boas S.G."/>
        </authorList>
    </citation>
    <scope>NUCLEOTIDE SEQUENCE [LARGE SCALE GENOMIC DNA]</scope>
    <source>
        <strain evidence="1 2">ICMP 19927</strain>
    </source>
</reference>
<dbReference type="EMBL" id="KZ107839">
    <property type="protein sequence ID" value="OSS53130.1"/>
    <property type="molecule type" value="Genomic_DNA"/>
</dbReference>
<gene>
    <name evidence="1" type="ORF">B5807_02511</name>
</gene>
<proteinExistence type="predicted"/>
<organism evidence="1 2">
    <name type="scientific">Epicoccum nigrum</name>
    <name type="common">Soil fungus</name>
    <name type="synonym">Epicoccum purpurascens</name>
    <dbReference type="NCBI Taxonomy" id="105696"/>
    <lineage>
        <taxon>Eukaryota</taxon>
        <taxon>Fungi</taxon>
        <taxon>Dikarya</taxon>
        <taxon>Ascomycota</taxon>
        <taxon>Pezizomycotina</taxon>
        <taxon>Dothideomycetes</taxon>
        <taxon>Pleosporomycetidae</taxon>
        <taxon>Pleosporales</taxon>
        <taxon>Pleosporineae</taxon>
        <taxon>Didymellaceae</taxon>
        <taxon>Epicoccum</taxon>
    </lineage>
</organism>
<dbReference type="AlphaFoldDB" id="A0A1Y2MAJ1"/>
<protein>
    <submittedName>
        <fullName evidence="1">Uncharacterized protein</fullName>
    </submittedName>
</protein>
<keyword evidence="2" id="KW-1185">Reference proteome</keyword>
<name>A0A1Y2MAJ1_EPING</name>